<sequence length="467" mass="50472">MALLETTVRGATGGDAFLLTIFADMALPNSTVDVGSDGFTVAVIEAPPHRLLIATNGSMATISPLGNHFLISSSAYSVVLDLSATPPPPPSSHGGSFVGRDSKKVVCFAWSIGHVVANWEGLFNLQLVMVIINGIFFGADFFLTNQGLQGFIAKKPILTYDLSAGTERRKAVLVLSGSDCLLSSHYINVGRIYHGSSFGTIVFLFSALILATCWEASTHVALAFISCIPCPFTRIVSYNPRLLVFGIILTLPCVYWSQYEAMSRDFHEAPFGLALNISGTLRPSGAYVDAPVSTIALHMFPCCYPTIFGVILLAVAESMVQRKRLYGVFLLDVSWTKTNGFLSCCGVPGWITGIALDAQNAIKIGNKLFVKPSFQVVLGYATIVQNVPKAASDATGTDATRDNELTTMTIVSVYDLLPSLLGFHKWLPPWATPKPFGTITKHEFHLRTDLMLAKDTAYVHDRGTCVN</sequence>
<proteinExistence type="predicted"/>
<feature type="transmembrane region" description="Helical" evidence="1">
    <location>
        <begin position="295"/>
        <end position="316"/>
    </location>
</feature>
<dbReference type="EMBL" id="VJMJ01000135">
    <property type="protein sequence ID" value="KAF0732358.1"/>
    <property type="molecule type" value="Genomic_DNA"/>
</dbReference>
<organism evidence="2 3">
    <name type="scientific">Aphanomyces euteiches</name>
    <dbReference type="NCBI Taxonomy" id="100861"/>
    <lineage>
        <taxon>Eukaryota</taxon>
        <taxon>Sar</taxon>
        <taxon>Stramenopiles</taxon>
        <taxon>Oomycota</taxon>
        <taxon>Saprolegniomycetes</taxon>
        <taxon>Saprolegniales</taxon>
        <taxon>Verrucalvaceae</taxon>
        <taxon>Aphanomyces</taxon>
    </lineage>
</organism>
<evidence type="ECO:0000313" key="2">
    <source>
        <dbReference type="EMBL" id="KAF0732358.1"/>
    </source>
</evidence>
<keyword evidence="3" id="KW-1185">Reference proteome</keyword>
<keyword evidence="1" id="KW-1133">Transmembrane helix</keyword>
<feature type="transmembrane region" description="Helical" evidence="1">
    <location>
        <begin position="242"/>
        <end position="259"/>
    </location>
</feature>
<name>A0A6G0WY00_9STRA</name>
<feature type="transmembrane region" description="Helical" evidence="1">
    <location>
        <begin position="192"/>
        <end position="210"/>
    </location>
</feature>
<accession>A0A6G0WY00</accession>
<reference evidence="2 3" key="1">
    <citation type="submission" date="2019-07" db="EMBL/GenBank/DDBJ databases">
        <title>Genomics analysis of Aphanomyces spp. identifies a new class of oomycete effector associated with host adaptation.</title>
        <authorList>
            <person name="Gaulin E."/>
        </authorList>
    </citation>
    <scope>NUCLEOTIDE SEQUENCE [LARGE SCALE GENOMIC DNA]</scope>
    <source>
        <strain evidence="2 3">ATCC 201684</strain>
    </source>
</reference>
<comment type="caution">
    <text evidence="2">The sequence shown here is derived from an EMBL/GenBank/DDBJ whole genome shotgun (WGS) entry which is preliminary data.</text>
</comment>
<keyword evidence="1" id="KW-0472">Membrane</keyword>
<dbReference type="VEuPathDB" id="FungiDB:AeMF1_006772"/>
<dbReference type="Proteomes" id="UP000481153">
    <property type="component" value="Unassembled WGS sequence"/>
</dbReference>
<keyword evidence="1" id="KW-0812">Transmembrane</keyword>
<gene>
    <name evidence="2" type="ORF">Ae201684_010643</name>
</gene>
<evidence type="ECO:0000256" key="1">
    <source>
        <dbReference type="SAM" id="Phobius"/>
    </source>
</evidence>
<evidence type="ECO:0000313" key="3">
    <source>
        <dbReference type="Proteomes" id="UP000481153"/>
    </source>
</evidence>
<dbReference type="AlphaFoldDB" id="A0A6G0WY00"/>
<protein>
    <submittedName>
        <fullName evidence="2">Uncharacterized protein</fullName>
    </submittedName>
</protein>